<dbReference type="HOGENOM" id="CLU_010721_2_2_1"/>
<reference evidence="2 4" key="2">
    <citation type="journal article" date="2014" name="BMC Genomics">
        <title>An improved genome release (version Mt4.0) for the model legume Medicago truncatula.</title>
        <authorList>
            <person name="Tang H."/>
            <person name="Krishnakumar V."/>
            <person name="Bidwell S."/>
            <person name="Rosen B."/>
            <person name="Chan A."/>
            <person name="Zhou S."/>
            <person name="Gentzbittel L."/>
            <person name="Childs K.L."/>
            <person name="Yandell M."/>
            <person name="Gundlach H."/>
            <person name="Mayer K.F."/>
            <person name="Schwartz D.C."/>
            <person name="Town C.D."/>
        </authorList>
    </citation>
    <scope>GENOME REANNOTATION</scope>
    <source>
        <strain evidence="3 4">cv. Jemalong A17</strain>
    </source>
</reference>
<dbReference type="SUPFAM" id="SSF52058">
    <property type="entry name" value="L domain-like"/>
    <property type="match status" value="1"/>
</dbReference>
<evidence type="ECO:0000313" key="3">
    <source>
        <dbReference type="EnsemblPlants" id="AES75088"/>
    </source>
</evidence>
<dbReference type="Gene3D" id="3.80.10.10">
    <property type="entry name" value="Ribonuclease Inhibitor"/>
    <property type="match status" value="1"/>
</dbReference>
<dbReference type="AlphaFoldDB" id="G7KP24"/>
<dbReference type="EMBL" id="CM001222">
    <property type="protein sequence ID" value="AES75088.2"/>
    <property type="molecule type" value="Genomic_DNA"/>
</dbReference>
<dbReference type="InterPro" id="IPR036047">
    <property type="entry name" value="F-box-like_dom_sf"/>
</dbReference>
<dbReference type="Proteomes" id="UP000002051">
    <property type="component" value="Chromosome 6"/>
</dbReference>
<reference evidence="2 4" key="1">
    <citation type="journal article" date="2011" name="Nature">
        <title>The Medicago genome provides insight into the evolution of rhizobial symbioses.</title>
        <authorList>
            <person name="Young N.D."/>
            <person name="Debelle F."/>
            <person name="Oldroyd G.E."/>
            <person name="Geurts R."/>
            <person name="Cannon S.B."/>
            <person name="Udvardi M.K."/>
            <person name="Benedito V.A."/>
            <person name="Mayer K.F."/>
            <person name="Gouzy J."/>
            <person name="Schoof H."/>
            <person name="Van de Peer Y."/>
            <person name="Proost S."/>
            <person name="Cook D.R."/>
            <person name="Meyers B.C."/>
            <person name="Spannagl M."/>
            <person name="Cheung F."/>
            <person name="De Mita S."/>
            <person name="Krishnakumar V."/>
            <person name="Gundlach H."/>
            <person name="Zhou S."/>
            <person name="Mudge J."/>
            <person name="Bharti A.K."/>
            <person name="Murray J.D."/>
            <person name="Naoumkina M.A."/>
            <person name="Rosen B."/>
            <person name="Silverstein K.A."/>
            <person name="Tang H."/>
            <person name="Rombauts S."/>
            <person name="Zhao P.X."/>
            <person name="Zhou P."/>
            <person name="Barbe V."/>
            <person name="Bardou P."/>
            <person name="Bechner M."/>
            <person name="Bellec A."/>
            <person name="Berger A."/>
            <person name="Berges H."/>
            <person name="Bidwell S."/>
            <person name="Bisseling T."/>
            <person name="Choisne N."/>
            <person name="Couloux A."/>
            <person name="Denny R."/>
            <person name="Deshpande S."/>
            <person name="Dai X."/>
            <person name="Doyle J.J."/>
            <person name="Dudez A.M."/>
            <person name="Farmer A.D."/>
            <person name="Fouteau S."/>
            <person name="Franken C."/>
            <person name="Gibelin C."/>
            <person name="Gish J."/>
            <person name="Goldstein S."/>
            <person name="Gonzalez A.J."/>
            <person name="Green P.J."/>
            <person name="Hallab A."/>
            <person name="Hartog M."/>
            <person name="Hua A."/>
            <person name="Humphray S.J."/>
            <person name="Jeong D.H."/>
            <person name="Jing Y."/>
            <person name="Jocker A."/>
            <person name="Kenton S.M."/>
            <person name="Kim D.J."/>
            <person name="Klee K."/>
            <person name="Lai H."/>
            <person name="Lang C."/>
            <person name="Lin S."/>
            <person name="Macmil S.L."/>
            <person name="Magdelenat G."/>
            <person name="Matthews L."/>
            <person name="McCorrison J."/>
            <person name="Monaghan E.L."/>
            <person name="Mun J.H."/>
            <person name="Najar F.Z."/>
            <person name="Nicholson C."/>
            <person name="Noirot C."/>
            <person name="O'Bleness M."/>
            <person name="Paule C.R."/>
            <person name="Poulain J."/>
            <person name="Prion F."/>
            <person name="Qin B."/>
            <person name="Qu C."/>
            <person name="Retzel E.F."/>
            <person name="Riddle C."/>
            <person name="Sallet E."/>
            <person name="Samain S."/>
            <person name="Samson N."/>
            <person name="Sanders I."/>
            <person name="Saurat O."/>
            <person name="Scarpelli C."/>
            <person name="Schiex T."/>
            <person name="Segurens B."/>
            <person name="Severin A.J."/>
            <person name="Sherrier D.J."/>
            <person name="Shi R."/>
            <person name="Sims S."/>
            <person name="Singer S.R."/>
            <person name="Sinharoy S."/>
            <person name="Sterck L."/>
            <person name="Viollet A."/>
            <person name="Wang B.B."/>
            <person name="Wang K."/>
            <person name="Wang M."/>
            <person name="Wang X."/>
            <person name="Warfsmann J."/>
            <person name="Weissenbach J."/>
            <person name="White D.D."/>
            <person name="White J.D."/>
            <person name="Wiley G.B."/>
            <person name="Wincker P."/>
            <person name="Xing Y."/>
            <person name="Yang L."/>
            <person name="Yao Z."/>
            <person name="Ying F."/>
            <person name="Zhai J."/>
            <person name="Zhou L."/>
            <person name="Zuber A."/>
            <person name="Denarie J."/>
            <person name="Dixon R.A."/>
            <person name="May G.D."/>
            <person name="Schwartz D.C."/>
            <person name="Rogers J."/>
            <person name="Quetier F."/>
            <person name="Town C.D."/>
            <person name="Roe B.A."/>
        </authorList>
    </citation>
    <scope>NUCLEOTIDE SEQUENCE [LARGE SCALE GENOMIC DNA]</scope>
    <source>
        <strain evidence="2">A17</strain>
        <strain evidence="3 4">cv. Jemalong A17</strain>
    </source>
</reference>
<dbReference type="InterPro" id="IPR001810">
    <property type="entry name" value="F-box_dom"/>
</dbReference>
<dbReference type="SUPFAM" id="SSF81383">
    <property type="entry name" value="F-box domain"/>
    <property type="match status" value="1"/>
</dbReference>
<accession>A0A0C3VUP0</accession>
<gene>
    <name evidence="2" type="ordered locus">MTR_6g025160</name>
</gene>
<dbReference type="CDD" id="cd22160">
    <property type="entry name" value="F-box_AtFBL13-like"/>
    <property type="match status" value="1"/>
</dbReference>
<name>G7KP24_MEDTR</name>
<dbReference type="PaxDb" id="3880-AES75088"/>
<keyword evidence="4" id="KW-1185">Reference proteome</keyword>
<dbReference type="InterPro" id="IPR032675">
    <property type="entry name" value="LRR_dom_sf"/>
</dbReference>
<dbReference type="PANTHER" id="PTHR32212:SF269">
    <property type="entry name" value="F-BOX_RNI_FBD-LIKE DOMAIN PROTEIN"/>
    <property type="match status" value="1"/>
</dbReference>
<evidence type="ECO:0000259" key="1">
    <source>
        <dbReference type="PROSITE" id="PS50181"/>
    </source>
</evidence>
<dbReference type="PROSITE" id="PS50181">
    <property type="entry name" value="FBOX"/>
    <property type="match status" value="1"/>
</dbReference>
<dbReference type="Pfam" id="PF00646">
    <property type="entry name" value="F-box"/>
    <property type="match status" value="1"/>
</dbReference>
<accession>G7KP24</accession>
<protein>
    <submittedName>
        <fullName evidence="2">F-box/RNI/FBD-like domain protein</fullName>
    </submittedName>
</protein>
<dbReference type="InterPro" id="IPR053781">
    <property type="entry name" value="F-box_AtFBL13-like"/>
</dbReference>
<evidence type="ECO:0000313" key="4">
    <source>
        <dbReference type="Proteomes" id="UP000002051"/>
    </source>
</evidence>
<dbReference type="EnsemblPlants" id="AES75088">
    <property type="protein sequence ID" value="AES75088"/>
    <property type="gene ID" value="MTR_6g025160"/>
</dbReference>
<sequence>MNDTGMINFAFVCLLNGDRTINASVLGCWKLYLECGAALSLSAKMRNAPSKGGLDFTQINMNLLSTVEVTCWHYWLFFLLRGIRNPVKRVIQKYSIYDNNDKLSDFPDCVLLHILSFLNTKYAVQTCVLAKRWKNLWKRLTSLIIGYSHFKDLKGFEYLIHGFFGTRDRSTALQVLNFREECYVGYQSHLEWIVRYAFTHNVKRIRIDVKKVKHLQSYFFSCDTLTSLHICVAFPQRTLFPNSLKFPALTYLFLGSFDFGVDDDGRVEPFSAFKRLNSLILQNCRSLDKQNLCISSATLTNLTIDYDSWALGYCKFELYTPNLCTFVYKGIPPVQQLCGSKSNLSSVKHATIVVISLY</sequence>
<dbReference type="PANTHER" id="PTHR32212">
    <property type="entry name" value="CYCLIN-LIKE F-BOX"/>
    <property type="match status" value="1"/>
</dbReference>
<organism evidence="2 4">
    <name type="scientific">Medicago truncatula</name>
    <name type="common">Barrel medic</name>
    <name type="synonym">Medicago tribuloides</name>
    <dbReference type="NCBI Taxonomy" id="3880"/>
    <lineage>
        <taxon>Eukaryota</taxon>
        <taxon>Viridiplantae</taxon>
        <taxon>Streptophyta</taxon>
        <taxon>Embryophyta</taxon>
        <taxon>Tracheophyta</taxon>
        <taxon>Spermatophyta</taxon>
        <taxon>Magnoliopsida</taxon>
        <taxon>eudicotyledons</taxon>
        <taxon>Gunneridae</taxon>
        <taxon>Pentapetalae</taxon>
        <taxon>rosids</taxon>
        <taxon>fabids</taxon>
        <taxon>Fabales</taxon>
        <taxon>Fabaceae</taxon>
        <taxon>Papilionoideae</taxon>
        <taxon>50 kb inversion clade</taxon>
        <taxon>NPAAA clade</taxon>
        <taxon>Hologalegina</taxon>
        <taxon>IRL clade</taxon>
        <taxon>Trifolieae</taxon>
        <taxon>Medicago</taxon>
    </lineage>
</organism>
<evidence type="ECO:0000313" key="2">
    <source>
        <dbReference type="EMBL" id="AES75088.2"/>
    </source>
</evidence>
<proteinExistence type="predicted"/>
<reference evidence="3" key="3">
    <citation type="submission" date="2015-04" db="UniProtKB">
        <authorList>
            <consortium name="EnsemblPlants"/>
        </authorList>
    </citation>
    <scope>IDENTIFICATION</scope>
    <source>
        <strain evidence="3">cv. Jemalong A17</strain>
    </source>
</reference>
<feature type="domain" description="F-box" evidence="1">
    <location>
        <begin position="100"/>
        <end position="153"/>
    </location>
</feature>